<proteinExistence type="inferred from homology"/>
<dbReference type="SUPFAM" id="SSF82171">
    <property type="entry name" value="DPP6 N-terminal domain-like"/>
    <property type="match status" value="1"/>
</dbReference>
<dbReference type="InterPro" id="IPR011387">
    <property type="entry name" value="TIF2A"/>
</dbReference>
<keyword evidence="5" id="KW-0810">Translation regulation</keyword>
<organism evidence="8 9">
    <name type="scientific">Plasmodium reichenowi</name>
    <dbReference type="NCBI Taxonomy" id="5854"/>
    <lineage>
        <taxon>Eukaryota</taxon>
        <taxon>Sar</taxon>
        <taxon>Alveolata</taxon>
        <taxon>Apicomplexa</taxon>
        <taxon>Aconoidasida</taxon>
        <taxon>Haemosporida</taxon>
        <taxon>Plasmodiidae</taxon>
        <taxon>Plasmodium</taxon>
        <taxon>Plasmodium (Laverania)</taxon>
    </lineage>
</organism>
<dbReference type="GO" id="GO:0003743">
    <property type="term" value="F:translation initiation factor activity"/>
    <property type="evidence" value="ECO:0007669"/>
    <property type="project" value="UniProtKB-UniRule"/>
</dbReference>
<dbReference type="GO" id="GO:0043022">
    <property type="term" value="F:ribosome binding"/>
    <property type="evidence" value="ECO:0007669"/>
    <property type="project" value="UniProtKB-UniRule"/>
</dbReference>
<feature type="compositionally biased region" description="Basic and acidic residues" evidence="6">
    <location>
        <begin position="206"/>
        <end position="233"/>
    </location>
</feature>
<dbReference type="PIRSF" id="PIRSF017222">
    <property type="entry name" value="eIF2A"/>
    <property type="match status" value="1"/>
</dbReference>
<dbReference type="VEuPathDB" id="PlasmoDB:PRCDC_1437300"/>
<keyword evidence="4 5" id="KW-0648">Protein biosynthesis</keyword>
<sequence>MISDNNENNNNLYFLAFSKNKVTIYEYDVDLSKNIVDDINDEIKRCEEEDEKNKINEHTVPLTNDEKKVDMNHIRNNNIINNNTNNTNQIKKSTNKFNNDFVLNRGIKIYKEYDDVELATCTNDYKKIILVRKSDLNVAEIIDIKSENKNVTCIKTKTQIKRIITSPRDNYIVLHCQYKPDITNTNLYVYKINVKSSKKKKKKDKKNSECENIKGEENSVGKENDNYEEEKKNMNMNNNNNNNIPIHNNNNNNNKNNSNNNSNNNESTNDNIIYNENLIIELTLKSYSNKNWPFFKWSDSESICTCLINNQVYIYKDNNFNTTVNKLKLDNIEFFDISPELNNKKGILIATYEQGSKGNPSIFKIFHIDNLNKHIYSKNFFNSDEIKLKWNKNGSSLLLQIHTQVDKEKQSYYGSSNLYFIDTVTLKDVNVMTNKGLIYDTIWSNNQNKFYVCKGEIPAEIVLHDKNGNVSHSYGRHKFNTLKLNYNEKLLLTGGFGNLSGDISIWNTSTKKEITKTKSSCAVICEFFNDGKHFLTATTHPRLRVDNNLKIFKYNGLIVSRINFEELYNVIILPFNKIKFQQTEEPVDINLEHTTLQPYINKQLGIDSKKTGIYRAPRSTGLVNLNGYLSSKLPDREKSSLPPGCNFVNENKNYNKKKKKKRSSKSKQKRETF</sequence>
<evidence type="ECO:0000256" key="3">
    <source>
        <dbReference type="ARBA" id="ARBA00022737"/>
    </source>
</evidence>
<dbReference type="GO" id="GO:0000049">
    <property type="term" value="F:tRNA binding"/>
    <property type="evidence" value="ECO:0007669"/>
    <property type="project" value="UniProtKB-UniRule"/>
</dbReference>
<evidence type="ECO:0000259" key="7">
    <source>
        <dbReference type="Pfam" id="PF08662"/>
    </source>
</evidence>
<feature type="compositionally biased region" description="Basic residues" evidence="6">
    <location>
        <begin position="654"/>
        <end position="673"/>
    </location>
</feature>
<keyword evidence="9" id="KW-1185">Reference proteome</keyword>
<dbReference type="PANTHER" id="PTHR13227">
    <property type="entry name" value="EUKARYOTIC TRANSLATION INITIATION FACTOR 2A"/>
    <property type="match status" value="1"/>
</dbReference>
<feature type="compositionally biased region" description="Low complexity" evidence="6">
    <location>
        <begin position="234"/>
        <end position="268"/>
    </location>
</feature>
<evidence type="ECO:0000256" key="1">
    <source>
        <dbReference type="ARBA" id="ARBA00022540"/>
    </source>
</evidence>
<dbReference type="PhylomeDB" id="A0A060S579"/>
<dbReference type="AlphaFoldDB" id="A0A060S579"/>
<protein>
    <recommendedName>
        <fullName evidence="5">Eukaryotic translation initiation factor 2A</fullName>
        <shortName evidence="5">eIF-2A</shortName>
    </recommendedName>
</protein>
<comment type="similarity">
    <text evidence="5">Belongs to the WD repeat EIF2A family.</text>
</comment>
<dbReference type="PANTHER" id="PTHR13227:SF0">
    <property type="entry name" value="EUKARYOTIC TRANSLATION INITIATION FACTOR 2A"/>
    <property type="match status" value="1"/>
</dbReference>
<evidence type="ECO:0000256" key="6">
    <source>
        <dbReference type="SAM" id="MobiDB-lite"/>
    </source>
</evidence>
<keyword evidence="1 5" id="KW-0396">Initiation factor</keyword>
<evidence type="ECO:0000256" key="2">
    <source>
        <dbReference type="ARBA" id="ARBA00022574"/>
    </source>
</evidence>
<keyword evidence="2" id="KW-0853">WD repeat</keyword>
<dbReference type="VEuPathDB" id="PlasmoDB:PRG01_1438000"/>
<reference evidence="8" key="1">
    <citation type="submission" date="2014-01" db="EMBL/GenBank/DDBJ databases">
        <authorList>
            <person name="Aslett M."/>
        </authorList>
    </citation>
    <scope>NUCLEOTIDE SEQUENCE</scope>
    <source>
        <strain evidence="8">CDC</strain>
    </source>
</reference>
<dbReference type="InterPro" id="IPR013979">
    <property type="entry name" value="TIF_beta_prop-like"/>
</dbReference>
<reference evidence="8" key="2">
    <citation type="submission" date="2014-05" db="EMBL/GenBank/DDBJ databases">
        <title>The genome sequences of chimpanzee malaria parasites reveal the path to human adaptation.</title>
        <authorList>
            <person name="Otto T.D."/>
            <person name="Rayner J.C."/>
            <person name="Boehme U."/>
            <person name="Pain A."/>
            <person name="Spottiswoode N."/>
            <person name="Sanders M."/>
            <person name="Quail M."/>
            <person name="Ollomo B."/>
            <person name="Renaud F."/>
            <person name="Thomas A.W."/>
            <person name="Prugnolle F."/>
            <person name="Conway D.J."/>
            <person name="Newbold C."/>
            <person name="Berriman M."/>
        </authorList>
    </citation>
    <scope>NUCLEOTIDE SEQUENCE [LARGE SCALE GENOMIC DNA]</scope>
    <source>
        <strain evidence="8">CDC</strain>
    </source>
</reference>
<dbReference type="GO" id="GO:0006417">
    <property type="term" value="P:regulation of translation"/>
    <property type="evidence" value="ECO:0007669"/>
    <property type="project" value="UniProtKB-KW"/>
</dbReference>
<evidence type="ECO:0000313" key="9">
    <source>
        <dbReference type="Proteomes" id="UP000027581"/>
    </source>
</evidence>
<name>A0A060S579_PLARE</name>
<dbReference type="GO" id="GO:0003729">
    <property type="term" value="F:mRNA binding"/>
    <property type="evidence" value="ECO:0007669"/>
    <property type="project" value="TreeGrafter"/>
</dbReference>
<comment type="function">
    <text evidence="5">Functions in the early steps of protein synthesis of a small number of specific mRNAs. Acts by directing the binding of methionyl-tRNAi to 40S ribosomal subunits. In contrast to the eIF-2 complex, it binds methionyl-tRNAi to 40S subunits in a codon-dependent manner, whereas the eIF-2 complex binds methionyl-tRNAi to 40S subunits in a GTP-dependent manner.</text>
</comment>
<feature type="domain" description="Translation initiation factor beta propellor-like" evidence="7">
    <location>
        <begin position="378"/>
        <end position="570"/>
    </location>
</feature>
<dbReference type="Proteomes" id="UP000027581">
    <property type="component" value="Unassembled WGS sequence"/>
</dbReference>
<dbReference type="EMBL" id="HG810775">
    <property type="protein sequence ID" value="CDO66847.1"/>
    <property type="molecule type" value="Genomic_DNA"/>
</dbReference>
<evidence type="ECO:0000256" key="4">
    <source>
        <dbReference type="ARBA" id="ARBA00022917"/>
    </source>
</evidence>
<feature type="region of interest" description="Disordered" evidence="6">
    <location>
        <begin position="198"/>
        <end position="268"/>
    </location>
</feature>
<accession>A0A060S579</accession>
<feature type="region of interest" description="Disordered" evidence="6">
    <location>
        <begin position="634"/>
        <end position="673"/>
    </location>
</feature>
<evidence type="ECO:0000313" key="8">
    <source>
        <dbReference type="EMBL" id="CDO66847.1"/>
    </source>
</evidence>
<evidence type="ECO:0000256" key="5">
    <source>
        <dbReference type="PIRNR" id="PIRNR017222"/>
    </source>
</evidence>
<dbReference type="GO" id="GO:0022627">
    <property type="term" value="C:cytosolic small ribosomal subunit"/>
    <property type="evidence" value="ECO:0007669"/>
    <property type="project" value="TreeGrafter"/>
</dbReference>
<gene>
    <name evidence="8" type="ORF">PRCDC_1437300</name>
</gene>
<keyword evidence="3" id="KW-0677">Repeat</keyword>
<dbReference type="Pfam" id="PF08662">
    <property type="entry name" value="eIF2A"/>
    <property type="match status" value="1"/>
</dbReference>